<evidence type="ECO:0000259" key="4">
    <source>
        <dbReference type="PROSITE" id="PS50043"/>
    </source>
</evidence>
<feature type="domain" description="HTH luxR-type" evidence="4">
    <location>
        <begin position="142"/>
        <end position="207"/>
    </location>
</feature>
<gene>
    <name evidence="6" type="ORF">EGN73_21080</name>
</gene>
<reference evidence="6 7" key="1">
    <citation type="journal article" date="2020" name="Syst. Appl. Microbiol.">
        <title>Arthrospiribacter ruber gen. nov., sp. nov., a novel bacterium isolated from Arthrospira cultures.</title>
        <authorList>
            <person name="Waleron M."/>
            <person name="Misztak A."/>
            <person name="Waleron M.M."/>
            <person name="Furmaniak M."/>
            <person name="Mrozik A."/>
            <person name="Waleron K."/>
        </authorList>
    </citation>
    <scope>NUCLEOTIDE SEQUENCE [LARGE SCALE GENOMIC DNA]</scope>
    <source>
        <strain evidence="6 7">DPMB0001</strain>
    </source>
</reference>
<dbReference type="InterPro" id="IPR000792">
    <property type="entry name" value="Tscrpt_reg_LuxR_C"/>
</dbReference>
<keyword evidence="2 6" id="KW-0238">DNA-binding</keyword>
<name>A0A951J209_9BACT</name>
<keyword evidence="1 3" id="KW-0597">Phosphoprotein</keyword>
<dbReference type="EMBL" id="RPHB01000013">
    <property type="protein sequence ID" value="MBW3470284.1"/>
    <property type="molecule type" value="Genomic_DNA"/>
</dbReference>
<dbReference type="PROSITE" id="PS50110">
    <property type="entry name" value="RESPONSE_REGULATORY"/>
    <property type="match status" value="1"/>
</dbReference>
<dbReference type="GO" id="GO:0006355">
    <property type="term" value="P:regulation of DNA-templated transcription"/>
    <property type="evidence" value="ECO:0007669"/>
    <property type="project" value="InterPro"/>
</dbReference>
<dbReference type="PANTHER" id="PTHR43214">
    <property type="entry name" value="TWO-COMPONENT RESPONSE REGULATOR"/>
    <property type="match status" value="1"/>
</dbReference>
<protein>
    <submittedName>
        <fullName evidence="6">DNA-binding response regulator</fullName>
    </submittedName>
</protein>
<dbReference type="SMART" id="SM00421">
    <property type="entry name" value="HTH_LUXR"/>
    <property type="match status" value="1"/>
</dbReference>
<dbReference type="InterPro" id="IPR039420">
    <property type="entry name" value="WalR-like"/>
</dbReference>
<feature type="modified residue" description="4-aspartylphosphate" evidence="3">
    <location>
        <position position="57"/>
    </location>
</feature>
<feature type="domain" description="Response regulatory" evidence="5">
    <location>
        <begin position="6"/>
        <end position="123"/>
    </location>
</feature>
<dbReference type="Pfam" id="PF00072">
    <property type="entry name" value="Response_reg"/>
    <property type="match status" value="1"/>
</dbReference>
<dbReference type="RefSeq" id="WP_219294014.1">
    <property type="nucleotide sequence ID" value="NZ_RPHB01000013.1"/>
</dbReference>
<dbReference type="SMART" id="SM00448">
    <property type="entry name" value="REC"/>
    <property type="match status" value="1"/>
</dbReference>
<evidence type="ECO:0000313" key="6">
    <source>
        <dbReference type="EMBL" id="MBW3470284.1"/>
    </source>
</evidence>
<dbReference type="GO" id="GO:0003677">
    <property type="term" value="F:DNA binding"/>
    <property type="evidence" value="ECO:0007669"/>
    <property type="project" value="UniProtKB-KW"/>
</dbReference>
<accession>A0A951J209</accession>
<evidence type="ECO:0000256" key="2">
    <source>
        <dbReference type="ARBA" id="ARBA00023125"/>
    </source>
</evidence>
<dbReference type="Pfam" id="PF00196">
    <property type="entry name" value="GerE"/>
    <property type="match status" value="1"/>
</dbReference>
<organism evidence="6 7">
    <name type="scientific">Arthrospiribacter ruber</name>
    <dbReference type="NCBI Taxonomy" id="2487934"/>
    <lineage>
        <taxon>Bacteria</taxon>
        <taxon>Pseudomonadati</taxon>
        <taxon>Bacteroidota</taxon>
        <taxon>Cytophagia</taxon>
        <taxon>Cytophagales</taxon>
        <taxon>Cyclobacteriaceae</taxon>
        <taxon>Arthrospiribacter</taxon>
    </lineage>
</organism>
<evidence type="ECO:0000256" key="3">
    <source>
        <dbReference type="PROSITE-ProRule" id="PRU00169"/>
    </source>
</evidence>
<dbReference type="PROSITE" id="PS50043">
    <property type="entry name" value="HTH_LUXR_2"/>
    <property type="match status" value="1"/>
</dbReference>
<dbReference type="AlphaFoldDB" id="A0A951J209"/>
<dbReference type="Proteomes" id="UP000727490">
    <property type="component" value="Unassembled WGS sequence"/>
</dbReference>
<evidence type="ECO:0000313" key="7">
    <source>
        <dbReference type="Proteomes" id="UP000727490"/>
    </source>
</evidence>
<sequence length="209" mass="23813">MNFHKRIVIIEDDYELRECYKLIIKSVDRYHFVNSYENCEQAFPFLNKDKPDIVLMDINLFSGMSGIDGVKYLKSKNPYIEVVMISVHDDAELVFDALRAGASGYITKSSNYIELIQSLDELVKGGAPMSSKVARMVINNFHSNPNSPLSEREKDVLRLIAEGKSYTQIADQLFISKETSKTHIKNIYSKLEVNSKAEAIETAKSKKYI</sequence>
<dbReference type="InterPro" id="IPR058245">
    <property type="entry name" value="NreC/VraR/RcsB-like_REC"/>
</dbReference>
<dbReference type="CDD" id="cd17535">
    <property type="entry name" value="REC_NarL-like"/>
    <property type="match status" value="1"/>
</dbReference>
<evidence type="ECO:0000259" key="5">
    <source>
        <dbReference type="PROSITE" id="PS50110"/>
    </source>
</evidence>
<proteinExistence type="predicted"/>
<dbReference type="InterPro" id="IPR001789">
    <property type="entry name" value="Sig_transdc_resp-reg_receiver"/>
</dbReference>
<keyword evidence="7" id="KW-1185">Reference proteome</keyword>
<dbReference type="GO" id="GO:0000160">
    <property type="term" value="P:phosphorelay signal transduction system"/>
    <property type="evidence" value="ECO:0007669"/>
    <property type="project" value="InterPro"/>
</dbReference>
<dbReference type="CDD" id="cd06170">
    <property type="entry name" value="LuxR_C_like"/>
    <property type="match status" value="1"/>
</dbReference>
<evidence type="ECO:0000256" key="1">
    <source>
        <dbReference type="ARBA" id="ARBA00022553"/>
    </source>
</evidence>
<comment type="caution">
    <text evidence="6">The sequence shown here is derived from an EMBL/GenBank/DDBJ whole genome shotgun (WGS) entry which is preliminary data.</text>
</comment>